<feature type="chain" id="PRO_5031197161" evidence="3">
    <location>
        <begin position="25"/>
        <end position="294"/>
    </location>
</feature>
<dbReference type="EC" id="4.99.1.3" evidence="4"/>
<sequence length="294" mass="31527">MNKCSKLVALAALSASVLFSSVFTSCGSSKVAASGDKEILVVSFGTSYNNSRELTIGGIEGAIAKAFPDYKVARAFTADTIIKILKERDNIAIDNVDEALTRAANDGVKTLIVQPSHLMNGFEYTDLQKTLAKYESKFSKVVLSKPLLTSDEDFSRVADAITAKTKKFDDGTSAICFMGHGTEAASNGVYAKMQEVLASKGYANYYVGTVEAKPSVEDLLAAIQAKGSYKKVVLNPLMVVAGDHANNDMAGDEDDSWKSIFQKAGFEVECVLEGLGQDAAIQQIYVDHVKEATK</sequence>
<keyword evidence="2" id="KW-0479">Metal-binding</keyword>
<dbReference type="AlphaFoldDB" id="A0A7W8GAZ6"/>
<feature type="binding site" evidence="2">
    <location>
        <position position="244"/>
    </location>
    <ligand>
        <name>Co(2+)</name>
        <dbReference type="ChEBI" id="CHEBI:48828"/>
    </ligand>
</feature>
<evidence type="ECO:0000313" key="5">
    <source>
        <dbReference type="Proteomes" id="UP000518887"/>
    </source>
</evidence>
<dbReference type="PIRSF" id="PIRSF033579">
    <property type="entry name" value="Anaer_Co_chel"/>
    <property type="match status" value="1"/>
</dbReference>
<feature type="binding site" evidence="2">
    <location>
        <position position="180"/>
    </location>
    <ligand>
        <name>Co(2+)</name>
        <dbReference type="ChEBI" id="CHEBI:48828"/>
    </ligand>
</feature>
<dbReference type="GO" id="GO:0046872">
    <property type="term" value="F:metal ion binding"/>
    <property type="evidence" value="ECO:0007669"/>
    <property type="project" value="UniProtKB-KW"/>
</dbReference>
<dbReference type="PROSITE" id="PS51257">
    <property type="entry name" value="PROKAR_LIPOPROTEIN"/>
    <property type="match status" value="1"/>
</dbReference>
<dbReference type="GO" id="GO:0019251">
    <property type="term" value="P:anaerobic cobalamin biosynthetic process"/>
    <property type="evidence" value="ECO:0007669"/>
    <property type="project" value="InterPro"/>
</dbReference>
<dbReference type="Pfam" id="PF06180">
    <property type="entry name" value="CbiK"/>
    <property type="match status" value="1"/>
</dbReference>
<dbReference type="Proteomes" id="UP000518887">
    <property type="component" value="Unassembled WGS sequence"/>
</dbReference>
<comment type="caution">
    <text evidence="4">The sequence shown here is derived from an EMBL/GenBank/DDBJ whole genome shotgun (WGS) entry which is preliminary data.</text>
</comment>
<dbReference type="CDD" id="cd03413">
    <property type="entry name" value="CbiK_C"/>
    <property type="match status" value="1"/>
</dbReference>
<protein>
    <submittedName>
        <fullName evidence="4">Sirohydrochlorin cobaltochelatase</fullName>
        <ecNumber evidence="4">4.99.1.3</ecNumber>
    </submittedName>
</protein>
<keyword evidence="4" id="KW-0456">Lyase</keyword>
<keyword evidence="3" id="KW-0732">Signal</keyword>
<feature type="signal peptide" evidence="3">
    <location>
        <begin position="1"/>
        <end position="24"/>
    </location>
</feature>
<dbReference type="EMBL" id="JACHFQ010000008">
    <property type="protein sequence ID" value="MBB5227122.1"/>
    <property type="molecule type" value="Genomic_DNA"/>
</dbReference>
<name>A0A7W8GAZ6_9SPIR</name>
<keyword evidence="2" id="KW-0170">Cobalt</keyword>
<feature type="active site" description="Proton acceptor" evidence="1">
    <location>
        <position position="180"/>
    </location>
</feature>
<evidence type="ECO:0000256" key="1">
    <source>
        <dbReference type="PIRSR" id="PIRSR033579-1"/>
    </source>
</evidence>
<reference evidence="4 5" key="1">
    <citation type="submission" date="2020-08" db="EMBL/GenBank/DDBJ databases">
        <title>Genomic Encyclopedia of Type Strains, Phase IV (KMG-IV): sequencing the most valuable type-strain genomes for metagenomic binning, comparative biology and taxonomic classification.</title>
        <authorList>
            <person name="Goeker M."/>
        </authorList>
    </citation>
    <scope>NUCLEOTIDE SEQUENCE [LARGE SCALE GENOMIC DNA]</scope>
    <source>
        <strain evidence="4 5">DSM 103462</strain>
    </source>
</reference>
<evidence type="ECO:0000256" key="2">
    <source>
        <dbReference type="PIRSR" id="PIRSR033579-3"/>
    </source>
</evidence>
<organism evidence="4 5">
    <name type="scientific">Treponema ruminis</name>
    <dbReference type="NCBI Taxonomy" id="744515"/>
    <lineage>
        <taxon>Bacteria</taxon>
        <taxon>Pseudomonadati</taxon>
        <taxon>Spirochaetota</taxon>
        <taxon>Spirochaetia</taxon>
        <taxon>Spirochaetales</taxon>
        <taxon>Treponemataceae</taxon>
        <taxon>Treponema</taxon>
    </lineage>
</organism>
<gene>
    <name evidence="4" type="ORF">HNP76_002518</name>
</gene>
<feature type="binding site" evidence="2">
    <location>
        <position position="211"/>
    </location>
    <ligand>
        <name>Co(2+)</name>
        <dbReference type="ChEBI" id="CHEBI:48828"/>
    </ligand>
</feature>
<dbReference type="RefSeq" id="WP_184661045.1">
    <property type="nucleotide sequence ID" value="NZ_JACHFQ010000008.1"/>
</dbReference>
<dbReference type="Gene3D" id="3.40.50.1400">
    <property type="match status" value="2"/>
</dbReference>
<evidence type="ECO:0000313" key="4">
    <source>
        <dbReference type="EMBL" id="MBB5227122.1"/>
    </source>
</evidence>
<dbReference type="GO" id="GO:0016852">
    <property type="term" value="F:sirohydrochlorin cobaltochelatase activity"/>
    <property type="evidence" value="ECO:0007669"/>
    <property type="project" value="UniProtKB-EC"/>
</dbReference>
<accession>A0A7W8GAZ6</accession>
<keyword evidence="5" id="KW-1185">Reference proteome</keyword>
<evidence type="ECO:0000256" key="3">
    <source>
        <dbReference type="SAM" id="SignalP"/>
    </source>
</evidence>
<dbReference type="SUPFAM" id="SSF53800">
    <property type="entry name" value="Chelatase"/>
    <property type="match status" value="1"/>
</dbReference>
<proteinExistence type="predicted"/>
<dbReference type="InterPro" id="IPR010388">
    <property type="entry name" value="Anaerobic_Co-chelatase"/>
</dbReference>